<comment type="caution">
    <text evidence="7">The sequence shown here is derived from an EMBL/GenBank/DDBJ whole genome shotgun (WGS) entry which is preliminary data.</text>
</comment>
<gene>
    <name evidence="7" type="ORF">J2T57_002775</name>
</gene>
<evidence type="ECO:0000256" key="3">
    <source>
        <dbReference type="ARBA" id="ARBA00022603"/>
    </source>
</evidence>
<dbReference type="InterPro" id="IPR036804">
    <property type="entry name" value="CheR_N_sf"/>
</dbReference>
<name>A0AAE3G4E8_9GAMM</name>
<dbReference type="InterPro" id="IPR022642">
    <property type="entry name" value="CheR_C"/>
</dbReference>
<dbReference type="PANTHER" id="PTHR24422">
    <property type="entry name" value="CHEMOTAXIS PROTEIN METHYLTRANSFERASE"/>
    <property type="match status" value="1"/>
</dbReference>
<accession>A0AAE3G4E8</accession>
<keyword evidence="8" id="KW-1185">Reference proteome</keyword>
<evidence type="ECO:0000256" key="2">
    <source>
        <dbReference type="ARBA" id="ARBA00012534"/>
    </source>
</evidence>
<dbReference type="EMBL" id="JALJXV010000006">
    <property type="protein sequence ID" value="MCP1675625.1"/>
    <property type="molecule type" value="Genomic_DNA"/>
</dbReference>
<dbReference type="SUPFAM" id="SSF53335">
    <property type="entry name" value="S-adenosyl-L-methionine-dependent methyltransferases"/>
    <property type="match status" value="1"/>
</dbReference>
<evidence type="ECO:0000256" key="1">
    <source>
        <dbReference type="ARBA" id="ARBA00001541"/>
    </source>
</evidence>
<evidence type="ECO:0000259" key="6">
    <source>
        <dbReference type="PROSITE" id="PS50123"/>
    </source>
</evidence>
<dbReference type="PROSITE" id="PS50123">
    <property type="entry name" value="CHER"/>
    <property type="match status" value="1"/>
</dbReference>
<dbReference type="Proteomes" id="UP001205843">
    <property type="component" value="Unassembled WGS sequence"/>
</dbReference>
<organism evidence="7 8">
    <name type="scientific">Natronocella acetinitrilica</name>
    <dbReference type="NCBI Taxonomy" id="414046"/>
    <lineage>
        <taxon>Bacteria</taxon>
        <taxon>Pseudomonadati</taxon>
        <taxon>Pseudomonadota</taxon>
        <taxon>Gammaproteobacteria</taxon>
        <taxon>Chromatiales</taxon>
        <taxon>Ectothiorhodospiraceae</taxon>
        <taxon>Natronocella</taxon>
    </lineage>
</organism>
<dbReference type="PANTHER" id="PTHR24422:SF21">
    <property type="entry name" value="CHEMOTAXIS PROTEIN METHYLTRANSFERASE 1"/>
    <property type="match status" value="1"/>
</dbReference>
<evidence type="ECO:0000313" key="8">
    <source>
        <dbReference type="Proteomes" id="UP001205843"/>
    </source>
</evidence>
<evidence type="ECO:0000313" key="7">
    <source>
        <dbReference type="EMBL" id="MCP1675625.1"/>
    </source>
</evidence>
<dbReference type="PRINTS" id="PR00996">
    <property type="entry name" value="CHERMTFRASE"/>
</dbReference>
<dbReference type="InterPro" id="IPR029063">
    <property type="entry name" value="SAM-dependent_MTases_sf"/>
</dbReference>
<dbReference type="SUPFAM" id="SSF47757">
    <property type="entry name" value="Chemotaxis receptor methyltransferase CheR, N-terminal domain"/>
    <property type="match status" value="1"/>
</dbReference>
<dbReference type="InterPro" id="IPR000780">
    <property type="entry name" value="CheR_MeTrfase"/>
</dbReference>
<evidence type="ECO:0000256" key="4">
    <source>
        <dbReference type="ARBA" id="ARBA00022679"/>
    </source>
</evidence>
<dbReference type="EC" id="2.1.1.80" evidence="2"/>
<dbReference type="GO" id="GO:0032259">
    <property type="term" value="P:methylation"/>
    <property type="evidence" value="ECO:0007669"/>
    <property type="project" value="UniProtKB-KW"/>
</dbReference>
<keyword evidence="5" id="KW-0949">S-adenosyl-L-methionine</keyword>
<keyword evidence="4 7" id="KW-0808">Transferase</keyword>
<sequence length="282" mass="31936">MSAGRQIDPDHYQAFRGFLEQSCGIVLGDNKQYLVSSRLGQLMVREGIANLGELVRQVQSNRAGGLRGRVIEAMTTNETQWFRDLYPFSILQERLFPEFVKAGKPRVRIWSAACSSGQEPYSISMALQEFIAAGQRLEAEIVGTDISPAMVAQARLARYGGSAISRGLSLERRKRFFQQVDDDTWEARPEIRGRVKVQSHNLLESFTSLGRFDLIFCRNVLIYFSAQSREDILRRMCQQLSPGGYLIVGASESLARHADDLEMVRSHGGVLYRLRNKVTERR</sequence>
<dbReference type="RefSeq" id="WP_253479231.1">
    <property type="nucleotide sequence ID" value="NZ_JALJXV010000006.1"/>
</dbReference>
<dbReference type="Gene3D" id="3.40.50.150">
    <property type="entry name" value="Vaccinia Virus protein VP39"/>
    <property type="match status" value="1"/>
</dbReference>
<dbReference type="SMART" id="SM00138">
    <property type="entry name" value="MeTrc"/>
    <property type="match status" value="1"/>
</dbReference>
<protein>
    <recommendedName>
        <fullName evidence="2">protein-glutamate O-methyltransferase</fullName>
        <ecNumber evidence="2">2.1.1.80</ecNumber>
    </recommendedName>
</protein>
<keyword evidence="3 7" id="KW-0489">Methyltransferase</keyword>
<reference evidence="7" key="1">
    <citation type="submission" date="2022-03" db="EMBL/GenBank/DDBJ databases">
        <title>Genomic Encyclopedia of Type Strains, Phase III (KMG-III): the genomes of soil and plant-associated and newly described type strains.</title>
        <authorList>
            <person name="Whitman W."/>
        </authorList>
    </citation>
    <scope>NUCLEOTIDE SEQUENCE</scope>
    <source>
        <strain evidence="7">ANL 6-2</strain>
    </source>
</reference>
<feature type="domain" description="CheR-type methyltransferase" evidence="6">
    <location>
        <begin position="1"/>
        <end position="277"/>
    </location>
</feature>
<dbReference type="InterPro" id="IPR022641">
    <property type="entry name" value="CheR_N"/>
</dbReference>
<dbReference type="AlphaFoldDB" id="A0AAE3G4E8"/>
<dbReference type="CDD" id="cd02440">
    <property type="entry name" value="AdoMet_MTases"/>
    <property type="match status" value="1"/>
</dbReference>
<dbReference type="Gene3D" id="1.10.155.10">
    <property type="entry name" value="Chemotaxis receptor methyltransferase CheR, N-terminal domain"/>
    <property type="match status" value="1"/>
</dbReference>
<comment type="catalytic activity">
    <reaction evidence="1">
        <text>L-glutamyl-[protein] + S-adenosyl-L-methionine = [protein]-L-glutamate 5-O-methyl ester + S-adenosyl-L-homocysteine</text>
        <dbReference type="Rhea" id="RHEA:24452"/>
        <dbReference type="Rhea" id="RHEA-COMP:10208"/>
        <dbReference type="Rhea" id="RHEA-COMP:10311"/>
        <dbReference type="ChEBI" id="CHEBI:29973"/>
        <dbReference type="ChEBI" id="CHEBI:57856"/>
        <dbReference type="ChEBI" id="CHEBI:59789"/>
        <dbReference type="ChEBI" id="CHEBI:82795"/>
        <dbReference type="EC" id="2.1.1.80"/>
    </reaction>
</comment>
<evidence type="ECO:0000256" key="5">
    <source>
        <dbReference type="ARBA" id="ARBA00022691"/>
    </source>
</evidence>
<dbReference type="Pfam" id="PF01739">
    <property type="entry name" value="CheR"/>
    <property type="match status" value="1"/>
</dbReference>
<proteinExistence type="predicted"/>
<dbReference type="Pfam" id="PF03705">
    <property type="entry name" value="CheR_N"/>
    <property type="match status" value="1"/>
</dbReference>
<dbReference type="InterPro" id="IPR050903">
    <property type="entry name" value="Bact_Chemotaxis_MeTrfase"/>
</dbReference>
<dbReference type="GO" id="GO:0008983">
    <property type="term" value="F:protein-glutamate O-methyltransferase activity"/>
    <property type="evidence" value="ECO:0007669"/>
    <property type="project" value="UniProtKB-EC"/>
</dbReference>